<dbReference type="PANTHER" id="PTHR46401">
    <property type="entry name" value="GLYCOSYLTRANSFERASE WBBK-RELATED"/>
    <property type="match status" value="1"/>
</dbReference>
<accession>A0A8J6Y4G6</accession>
<dbReference type="Pfam" id="PF00534">
    <property type="entry name" value="Glycos_transf_1"/>
    <property type="match status" value="1"/>
</dbReference>
<name>A0A8J6Y4G6_9BACT</name>
<dbReference type="GO" id="GO:0016757">
    <property type="term" value="F:glycosyltransferase activity"/>
    <property type="evidence" value="ECO:0007669"/>
    <property type="project" value="InterPro"/>
</dbReference>
<dbReference type="AlphaFoldDB" id="A0A8J6Y4G6"/>
<feature type="domain" description="Glycosyl transferase family 1" evidence="2">
    <location>
        <begin position="184"/>
        <end position="337"/>
    </location>
</feature>
<evidence type="ECO:0000256" key="1">
    <source>
        <dbReference type="ARBA" id="ARBA00022679"/>
    </source>
</evidence>
<protein>
    <submittedName>
        <fullName evidence="3">Glycosyltransferase family 4 protein</fullName>
    </submittedName>
</protein>
<proteinExistence type="predicted"/>
<dbReference type="Proteomes" id="UP000598633">
    <property type="component" value="Unassembled WGS sequence"/>
</dbReference>
<dbReference type="Gene3D" id="3.40.50.2000">
    <property type="entry name" value="Glycogen Phosphorylase B"/>
    <property type="match status" value="2"/>
</dbReference>
<dbReference type="InterPro" id="IPR001296">
    <property type="entry name" value="Glyco_trans_1"/>
</dbReference>
<organism evidence="3 4">
    <name type="scientific">Candidatus Sulfomarinibacter kjeldsenii</name>
    <dbReference type="NCBI Taxonomy" id="2885994"/>
    <lineage>
        <taxon>Bacteria</taxon>
        <taxon>Pseudomonadati</taxon>
        <taxon>Acidobacteriota</taxon>
        <taxon>Thermoanaerobaculia</taxon>
        <taxon>Thermoanaerobaculales</taxon>
        <taxon>Candidatus Sulfomarinibacteraceae</taxon>
        <taxon>Candidatus Sulfomarinibacter</taxon>
    </lineage>
</organism>
<sequence>MRLGIDAGRALHGRGGVATYTRELIRSLLGSARVDEVILFDLDRGWSRRDAFVRELGPLPAKAVVAPPVRSELEGLNLFHAPGYAMPPVGAPHHVFTLHDLTVLSHPHCHTLDNRVRSLASVTEALVRGSTILAVSKATREEAVRLLALPFDSVEVVPPMLNPIFKVAGDHGADATAAARLGVRQPYVLAVASLEPRKNFGRLLDAWSSLGGATGAHQLVVVAAEGWRQGRIRRRLERMTGDGSVVKIGHISDDVLAALYRRANVFVFPSLAEGFGLPVAEAMACGTPVVTSQISSMPEVAADAALLVDPEEADEIAAAIARLLGDQDLRRHLRDRGLEQARFFFPEGLVPRLFEVYRRAAL</sequence>
<reference evidence="3 4" key="1">
    <citation type="submission" date="2020-08" db="EMBL/GenBank/DDBJ databases">
        <title>Acidobacteriota in marine sediments use diverse sulfur dissimilation pathways.</title>
        <authorList>
            <person name="Wasmund K."/>
        </authorList>
    </citation>
    <scope>NUCLEOTIDE SEQUENCE [LARGE SCALE GENOMIC DNA]</scope>
    <source>
        <strain evidence="3">MAG AM3-A</strain>
    </source>
</reference>
<dbReference type="CDD" id="cd03809">
    <property type="entry name" value="GT4_MtfB-like"/>
    <property type="match status" value="1"/>
</dbReference>
<dbReference type="GO" id="GO:0009103">
    <property type="term" value="P:lipopolysaccharide biosynthetic process"/>
    <property type="evidence" value="ECO:0007669"/>
    <property type="project" value="TreeGrafter"/>
</dbReference>
<dbReference type="EMBL" id="JACXWA010000086">
    <property type="protein sequence ID" value="MBD3870763.1"/>
    <property type="molecule type" value="Genomic_DNA"/>
</dbReference>
<evidence type="ECO:0000313" key="3">
    <source>
        <dbReference type="EMBL" id="MBD3870763.1"/>
    </source>
</evidence>
<keyword evidence="1" id="KW-0808">Transferase</keyword>
<comment type="caution">
    <text evidence="3">The sequence shown here is derived from an EMBL/GenBank/DDBJ whole genome shotgun (WGS) entry which is preliminary data.</text>
</comment>
<gene>
    <name evidence="3" type="ORF">IFJ97_05320</name>
</gene>
<dbReference type="SUPFAM" id="SSF53756">
    <property type="entry name" value="UDP-Glycosyltransferase/glycogen phosphorylase"/>
    <property type="match status" value="1"/>
</dbReference>
<evidence type="ECO:0000259" key="2">
    <source>
        <dbReference type="Pfam" id="PF00534"/>
    </source>
</evidence>
<dbReference type="PANTHER" id="PTHR46401:SF2">
    <property type="entry name" value="GLYCOSYLTRANSFERASE WBBK-RELATED"/>
    <property type="match status" value="1"/>
</dbReference>
<evidence type="ECO:0000313" key="4">
    <source>
        <dbReference type="Proteomes" id="UP000598633"/>
    </source>
</evidence>